<evidence type="ECO:0000313" key="2">
    <source>
        <dbReference type="EMBL" id="CDW27006.1"/>
    </source>
</evidence>
<reference evidence="2" key="1">
    <citation type="submission" date="2014-05" db="EMBL/GenBank/DDBJ databases">
        <authorList>
            <person name="Chronopoulou M."/>
        </authorList>
    </citation>
    <scope>NUCLEOTIDE SEQUENCE</scope>
    <source>
        <tissue evidence="2">Whole organism</tissue>
    </source>
</reference>
<accession>A0A0K2TNI1</accession>
<organism evidence="2">
    <name type="scientific">Lepeophtheirus salmonis</name>
    <name type="common">Salmon louse</name>
    <name type="synonym">Caligus salmonis</name>
    <dbReference type="NCBI Taxonomy" id="72036"/>
    <lineage>
        <taxon>Eukaryota</taxon>
        <taxon>Metazoa</taxon>
        <taxon>Ecdysozoa</taxon>
        <taxon>Arthropoda</taxon>
        <taxon>Crustacea</taxon>
        <taxon>Multicrustacea</taxon>
        <taxon>Hexanauplia</taxon>
        <taxon>Copepoda</taxon>
        <taxon>Siphonostomatoida</taxon>
        <taxon>Caligidae</taxon>
        <taxon>Lepeophtheirus</taxon>
    </lineage>
</organism>
<keyword evidence="1" id="KW-0812">Transmembrane</keyword>
<dbReference type="OrthoDB" id="6382506at2759"/>
<feature type="non-terminal residue" evidence="2">
    <location>
        <position position="276"/>
    </location>
</feature>
<feature type="transmembrane region" description="Helical" evidence="1">
    <location>
        <begin position="128"/>
        <end position="149"/>
    </location>
</feature>
<evidence type="ECO:0000256" key="1">
    <source>
        <dbReference type="SAM" id="Phobius"/>
    </source>
</evidence>
<proteinExistence type="predicted"/>
<keyword evidence="1" id="KW-0472">Membrane</keyword>
<dbReference type="EMBL" id="HACA01009645">
    <property type="protein sequence ID" value="CDW27006.1"/>
    <property type="molecule type" value="Transcribed_RNA"/>
</dbReference>
<dbReference type="AlphaFoldDB" id="A0A0K2TNI1"/>
<protein>
    <submittedName>
        <fullName evidence="2">Uncharacterized protein</fullName>
    </submittedName>
</protein>
<feature type="transmembrane region" description="Helical" evidence="1">
    <location>
        <begin position="91"/>
        <end position="116"/>
    </location>
</feature>
<sequence>MHMMYKAFQDRVGDDQNLDIHNKFTSSPTKTILGALTPRSVSRDPIIPKKNMTHIQTYKTSIPEHIEEIPFRRQDKRILYARKKRVVDRKLIILLNAIGLFILIMGLVFFVLYFVFNRENKRTRIFVVLGPVLAVIGIVVMMFSIEVCMRLWRNKKREKDPEIDDVENIHHIKHWIHPELIPFGWGHRDSLWESSINDAEDIQIDLTQEGPSTNQESNLVKVLAHTDISSDIFDESLRYNGIDRPTLSINPSSPIEQICGGFQDPQEKVKNIFMKQ</sequence>
<keyword evidence="1" id="KW-1133">Transmembrane helix</keyword>
<name>A0A0K2TNI1_LEPSM</name>